<dbReference type="Gramene" id="EOY21422">
    <property type="protein sequence ID" value="EOY21422"/>
    <property type="gene ID" value="TCM_012937"/>
</dbReference>
<name>A0A061FX24_THECC</name>
<feature type="compositionally biased region" description="Low complexity" evidence="1">
    <location>
        <begin position="236"/>
        <end position="251"/>
    </location>
</feature>
<gene>
    <name evidence="2" type="ORF">TCM_012937</name>
</gene>
<proteinExistence type="predicted"/>
<evidence type="ECO:0000313" key="2">
    <source>
        <dbReference type="EMBL" id="EOY21422.1"/>
    </source>
</evidence>
<keyword evidence="3" id="KW-1185">Reference proteome</keyword>
<dbReference type="HOGENOM" id="CLU_837849_0_0_1"/>
<reference evidence="2 3" key="1">
    <citation type="journal article" date="2013" name="Genome Biol.">
        <title>The genome sequence of the most widely cultivated cacao type and its use to identify candidate genes regulating pod color.</title>
        <authorList>
            <person name="Motamayor J.C."/>
            <person name="Mockaitis K."/>
            <person name="Schmutz J."/>
            <person name="Haiminen N."/>
            <person name="Iii D.L."/>
            <person name="Cornejo O."/>
            <person name="Findley S.D."/>
            <person name="Zheng P."/>
            <person name="Utro F."/>
            <person name="Royaert S."/>
            <person name="Saski C."/>
            <person name="Jenkins J."/>
            <person name="Podicheti R."/>
            <person name="Zhao M."/>
            <person name="Scheffler B.E."/>
            <person name="Stack J.C."/>
            <person name="Feltus F.A."/>
            <person name="Mustiga G.M."/>
            <person name="Amores F."/>
            <person name="Phillips W."/>
            <person name="Marelli J.P."/>
            <person name="May G.D."/>
            <person name="Shapiro H."/>
            <person name="Ma J."/>
            <person name="Bustamante C.D."/>
            <person name="Schnell R.J."/>
            <person name="Main D."/>
            <person name="Gilbert D."/>
            <person name="Parida L."/>
            <person name="Kuhn D.N."/>
        </authorList>
    </citation>
    <scope>NUCLEOTIDE SEQUENCE [LARGE SCALE GENOMIC DNA]</scope>
    <source>
        <strain evidence="3">cv. Matina 1-6</strain>
    </source>
</reference>
<sequence length="332" mass="37856">MEFLCFMNEAAYNQLIENWDAVHWCQALFSDFSKYDVIDNNMFETFNGVIIEARCKSIISMLEDIELYVIRRLVQNKEYGMKWKTEHDLRILTKLEKKNKGLARKWEMDWNGDHLYEILVEVQASMPSVLSIMKERTLQNIWQTLLKRVNTSRLMNSLSILSKGQYSGLSGMWRLFYLRMSRDQLNSLRNREEENQLKAQRRKECRGSKDNEIHCFHQEGHNSAPKEAANVAPSEAVGAAPSEATEAAGAVPSEPAASVPSVVGSITSNAVKRKKVTTIKRTQFATTTMEGFNSQYVAALRLKLKHSNPKGKGTIAYRHQTQSASILTTPSR</sequence>
<evidence type="ECO:0000313" key="3">
    <source>
        <dbReference type="Proteomes" id="UP000026915"/>
    </source>
</evidence>
<evidence type="ECO:0000256" key="1">
    <source>
        <dbReference type="SAM" id="MobiDB-lite"/>
    </source>
</evidence>
<dbReference type="AlphaFoldDB" id="A0A061FX24"/>
<dbReference type="InParanoid" id="A0A061FX24"/>
<dbReference type="EMBL" id="CM001881">
    <property type="protein sequence ID" value="EOY21422.1"/>
    <property type="molecule type" value="Genomic_DNA"/>
</dbReference>
<protein>
    <submittedName>
        <fullName evidence="2">Uncharacterized protein</fullName>
    </submittedName>
</protein>
<accession>A0A061FX24</accession>
<dbReference type="Proteomes" id="UP000026915">
    <property type="component" value="Chromosome 3"/>
</dbReference>
<feature type="region of interest" description="Disordered" evidence="1">
    <location>
        <begin position="220"/>
        <end position="260"/>
    </location>
</feature>
<organism evidence="2 3">
    <name type="scientific">Theobroma cacao</name>
    <name type="common">Cacao</name>
    <name type="synonym">Cocoa</name>
    <dbReference type="NCBI Taxonomy" id="3641"/>
    <lineage>
        <taxon>Eukaryota</taxon>
        <taxon>Viridiplantae</taxon>
        <taxon>Streptophyta</taxon>
        <taxon>Embryophyta</taxon>
        <taxon>Tracheophyta</taxon>
        <taxon>Spermatophyta</taxon>
        <taxon>Magnoliopsida</taxon>
        <taxon>eudicotyledons</taxon>
        <taxon>Gunneridae</taxon>
        <taxon>Pentapetalae</taxon>
        <taxon>rosids</taxon>
        <taxon>malvids</taxon>
        <taxon>Malvales</taxon>
        <taxon>Malvaceae</taxon>
        <taxon>Byttnerioideae</taxon>
        <taxon>Theobroma</taxon>
    </lineage>
</organism>